<gene>
    <name evidence="1" type="ORF">V5S96_00905</name>
</gene>
<name>A0ABU8NX36_9CORY</name>
<comment type="caution">
    <text evidence="1">The sequence shown here is derived from an EMBL/GenBank/DDBJ whole genome shotgun (WGS) entry which is preliminary data.</text>
</comment>
<proteinExistence type="predicted"/>
<evidence type="ECO:0000313" key="1">
    <source>
        <dbReference type="EMBL" id="MEJ4098930.1"/>
    </source>
</evidence>
<dbReference type="Proteomes" id="UP001359781">
    <property type="component" value="Unassembled WGS sequence"/>
</dbReference>
<dbReference type="RefSeq" id="WP_337889448.1">
    <property type="nucleotide sequence ID" value="NZ_JBAHVI010000002.1"/>
</dbReference>
<accession>A0ABU8NX36</accession>
<reference evidence="1 2" key="1">
    <citation type="submission" date="2024-02" db="EMBL/GenBank/DDBJ databases">
        <title>Whole genome sequencing and characterization of Corynebacterium isolated from the ocular surface of dry eye disease sufferers.</title>
        <authorList>
            <person name="Naqvi M."/>
        </authorList>
    </citation>
    <scope>NUCLEOTIDE SEQUENCE [LARGE SCALE GENOMIC DNA]</scope>
    <source>
        <strain evidence="1 2">PCRF</strain>
    </source>
</reference>
<sequence>MARHRRVYGDKGNRRGSCSSVRRFLGRLGTNVIARFISDAIIELLS</sequence>
<keyword evidence="2" id="KW-1185">Reference proteome</keyword>
<organism evidence="1 2">
    <name type="scientific">Corynebacterium mastitidis</name>
    <dbReference type="NCBI Taxonomy" id="161890"/>
    <lineage>
        <taxon>Bacteria</taxon>
        <taxon>Bacillati</taxon>
        <taxon>Actinomycetota</taxon>
        <taxon>Actinomycetes</taxon>
        <taxon>Mycobacteriales</taxon>
        <taxon>Corynebacteriaceae</taxon>
        <taxon>Corynebacterium</taxon>
    </lineage>
</organism>
<protein>
    <submittedName>
        <fullName evidence="1">Uncharacterized protein</fullName>
    </submittedName>
</protein>
<dbReference type="EMBL" id="JBAHVJ010000001">
    <property type="protein sequence ID" value="MEJ4098930.1"/>
    <property type="molecule type" value="Genomic_DNA"/>
</dbReference>
<evidence type="ECO:0000313" key="2">
    <source>
        <dbReference type="Proteomes" id="UP001359781"/>
    </source>
</evidence>